<evidence type="ECO:0000313" key="17">
    <source>
        <dbReference type="Proteomes" id="UP000251545"/>
    </source>
</evidence>
<evidence type="ECO:0000259" key="15">
    <source>
        <dbReference type="PROSITE" id="PS50113"/>
    </source>
</evidence>
<evidence type="ECO:0000256" key="6">
    <source>
        <dbReference type="ARBA" id="ARBA00022692"/>
    </source>
</evidence>
<dbReference type="PROSITE" id="PS50112">
    <property type="entry name" value="PAS"/>
    <property type="match status" value="2"/>
</dbReference>
<dbReference type="InterPro" id="IPR036097">
    <property type="entry name" value="HisK_dim/P_sf"/>
</dbReference>
<evidence type="ECO:0000259" key="13">
    <source>
        <dbReference type="PROSITE" id="PS50109"/>
    </source>
</evidence>
<dbReference type="Gene3D" id="1.10.287.130">
    <property type="match status" value="1"/>
</dbReference>
<comment type="catalytic activity">
    <reaction evidence="1">
        <text>ATP + protein L-histidine = ADP + protein N-phospho-L-histidine.</text>
        <dbReference type="EC" id="2.7.13.3"/>
    </reaction>
</comment>
<dbReference type="InterPro" id="IPR036890">
    <property type="entry name" value="HATPase_C_sf"/>
</dbReference>
<dbReference type="GO" id="GO:0005524">
    <property type="term" value="F:ATP binding"/>
    <property type="evidence" value="ECO:0007669"/>
    <property type="project" value="UniProtKB-KW"/>
</dbReference>
<dbReference type="SUPFAM" id="SSF55874">
    <property type="entry name" value="ATPase domain of HSP90 chaperone/DNA topoisomerase II/histidine kinase"/>
    <property type="match status" value="1"/>
</dbReference>
<dbReference type="InterPro" id="IPR004358">
    <property type="entry name" value="Sig_transdc_His_kin-like_C"/>
</dbReference>
<dbReference type="PROSITE" id="PS50109">
    <property type="entry name" value="HIS_KIN"/>
    <property type="match status" value="1"/>
</dbReference>
<dbReference type="PANTHER" id="PTHR42878:SF7">
    <property type="entry name" value="SENSOR HISTIDINE KINASE GLRK"/>
    <property type="match status" value="1"/>
</dbReference>
<dbReference type="EC" id="2.7.13.3" evidence="3"/>
<dbReference type="InterPro" id="IPR000700">
    <property type="entry name" value="PAS-assoc_C"/>
</dbReference>
<gene>
    <name evidence="16" type="ORF">CLV33_105263</name>
</gene>
<evidence type="ECO:0000256" key="4">
    <source>
        <dbReference type="ARBA" id="ARBA00022553"/>
    </source>
</evidence>
<dbReference type="PROSITE" id="PS50113">
    <property type="entry name" value="PAC"/>
    <property type="match status" value="1"/>
</dbReference>
<dbReference type="CDD" id="cd00130">
    <property type="entry name" value="PAS"/>
    <property type="match status" value="2"/>
</dbReference>
<evidence type="ECO:0000256" key="3">
    <source>
        <dbReference type="ARBA" id="ARBA00012438"/>
    </source>
</evidence>
<dbReference type="GO" id="GO:0030295">
    <property type="term" value="F:protein kinase activator activity"/>
    <property type="evidence" value="ECO:0007669"/>
    <property type="project" value="TreeGrafter"/>
</dbReference>
<protein>
    <recommendedName>
        <fullName evidence="3">histidine kinase</fullName>
        <ecNumber evidence="3">2.7.13.3</ecNumber>
    </recommendedName>
</protein>
<keyword evidence="5" id="KW-0808">Transferase</keyword>
<reference evidence="16 17" key="1">
    <citation type="submission" date="2018-02" db="EMBL/GenBank/DDBJ databases">
        <title>Genomic Encyclopedia of Archaeal and Bacterial Type Strains, Phase II (KMG-II): from individual species to whole genera.</title>
        <authorList>
            <person name="Goeker M."/>
        </authorList>
    </citation>
    <scope>NUCLEOTIDE SEQUENCE [LARGE SCALE GENOMIC DNA]</scope>
    <source>
        <strain evidence="16 17">DSM 21165</strain>
    </source>
</reference>
<keyword evidence="7" id="KW-0547">Nucleotide-binding</keyword>
<dbReference type="GO" id="GO:0000156">
    <property type="term" value="F:phosphorelay response regulator activity"/>
    <property type="evidence" value="ECO:0007669"/>
    <property type="project" value="TreeGrafter"/>
</dbReference>
<feature type="domain" description="Histidine kinase" evidence="13">
    <location>
        <begin position="401"/>
        <end position="616"/>
    </location>
</feature>
<dbReference type="Pfam" id="PF13426">
    <property type="entry name" value="PAS_9"/>
    <property type="match status" value="2"/>
</dbReference>
<dbReference type="InterPro" id="IPR035965">
    <property type="entry name" value="PAS-like_dom_sf"/>
</dbReference>
<evidence type="ECO:0000256" key="11">
    <source>
        <dbReference type="ARBA" id="ARBA00023012"/>
    </source>
</evidence>
<dbReference type="SUPFAM" id="SSF55785">
    <property type="entry name" value="PYP-like sensor domain (PAS domain)"/>
    <property type="match status" value="2"/>
</dbReference>
<feature type="domain" description="PAC" evidence="15">
    <location>
        <begin position="340"/>
        <end position="390"/>
    </location>
</feature>
<evidence type="ECO:0000256" key="7">
    <source>
        <dbReference type="ARBA" id="ARBA00022741"/>
    </source>
</evidence>
<proteinExistence type="predicted"/>
<dbReference type="InterPro" id="IPR003594">
    <property type="entry name" value="HATPase_dom"/>
</dbReference>
<evidence type="ECO:0000256" key="8">
    <source>
        <dbReference type="ARBA" id="ARBA00022777"/>
    </source>
</evidence>
<accession>A0A362X086</accession>
<dbReference type="CDD" id="cd00075">
    <property type="entry name" value="HATPase"/>
    <property type="match status" value="1"/>
</dbReference>
<name>A0A362X086_9FLAO</name>
<dbReference type="RefSeq" id="WP_105473847.1">
    <property type="nucleotide sequence ID" value="NZ_PVEO01000005.1"/>
</dbReference>
<dbReference type="NCBIfam" id="TIGR00229">
    <property type="entry name" value="sensory_box"/>
    <property type="match status" value="2"/>
</dbReference>
<dbReference type="InterPro" id="IPR000014">
    <property type="entry name" value="PAS"/>
</dbReference>
<keyword evidence="8" id="KW-0418">Kinase</keyword>
<keyword evidence="12" id="KW-0472">Membrane</keyword>
<dbReference type="SMART" id="SM00091">
    <property type="entry name" value="PAS"/>
    <property type="match status" value="2"/>
</dbReference>
<organism evidence="16 17">
    <name type="scientific">Jejuia pallidilutea</name>
    <dbReference type="NCBI Taxonomy" id="504487"/>
    <lineage>
        <taxon>Bacteria</taxon>
        <taxon>Pseudomonadati</taxon>
        <taxon>Bacteroidota</taxon>
        <taxon>Flavobacteriia</taxon>
        <taxon>Flavobacteriales</taxon>
        <taxon>Flavobacteriaceae</taxon>
        <taxon>Jejuia</taxon>
    </lineage>
</organism>
<keyword evidence="10" id="KW-1133">Transmembrane helix</keyword>
<dbReference type="Gene3D" id="3.30.565.10">
    <property type="entry name" value="Histidine kinase-like ATPase, C-terminal domain"/>
    <property type="match status" value="1"/>
</dbReference>
<keyword evidence="11" id="KW-0902">Two-component regulatory system</keyword>
<dbReference type="SUPFAM" id="SSF47384">
    <property type="entry name" value="Homodimeric domain of signal transducing histidine kinase"/>
    <property type="match status" value="1"/>
</dbReference>
<comment type="caution">
    <text evidence="16">The sequence shown here is derived from an EMBL/GenBank/DDBJ whole genome shotgun (WGS) entry which is preliminary data.</text>
</comment>
<evidence type="ECO:0000313" key="16">
    <source>
        <dbReference type="EMBL" id="PQV48404.1"/>
    </source>
</evidence>
<dbReference type="FunFam" id="3.30.565.10:FF:000006">
    <property type="entry name" value="Sensor histidine kinase WalK"/>
    <property type="match status" value="1"/>
</dbReference>
<dbReference type="EMBL" id="PVEO01000005">
    <property type="protein sequence ID" value="PQV48404.1"/>
    <property type="molecule type" value="Genomic_DNA"/>
</dbReference>
<dbReference type="GO" id="GO:0016020">
    <property type="term" value="C:membrane"/>
    <property type="evidence" value="ECO:0007669"/>
    <property type="project" value="UniProtKB-SubCell"/>
</dbReference>
<evidence type="ECO:0000259" key="14">
    <source>
        <dbReference type="PROSITE" id="PS50112"/>
    </source>
</evidence>
<comment type="subcellular location">
    <subcellularLocation>
        <location evidence="2">Membrane</location>
        <topology evidence="2">Multi-pass membrane protein</topology>
    </subcellularLocation>
</comment>
<dbReference type="PANTHER" id="PTHR42878">
    <property type="entry name" value="TWO-COMPONENT HISTIDINE KINASE"/>
    <property type="match status" value="1"/>
</dbReference>
<dbReference type="InterPro" id="IPR001610">
    <property type="entry name" value="PAC"/>
</dbReference>
<evidence type="ECO:0000256" key="9">
    <source>
        <dbReference type="ARBA" id="ARBA00022840"/>
    </source>
</evidence>
<dbReference type="AlphaFoldDB" id="A0A362X086"/>
<feature type="domain" description="PAS" evidence="14">
    <location>
        <begin position="14"/>
        <end position="71"/>
    </location>
</feature>
<dbReference type="SMART" id="SM00387">
    <property type="entry name" value="HATPase_c"/>
    <property type="match status" value="1"/>
</dbReference>
<dbReference type="InterPro" id="IPR013767">
    <property type="entry name" value="PAS_fold"/>
</dbReference>
<evidence type="ECO:0000256" key="1">
    <source>
        <dbReference type="ARBA" id="ARBA00000085"/>
    </source>
</evidence>
<evidence type="ECO:0000256" key="2">
    <source>
        <dbReference type="ARBA" id="ARBA00004141"/>
    </source>
</evidence>
<evidence type="ECO:0000256" key="12">
    <source>
        <dbReference type="ARBA" id="ARBA00023136"/>
    </source>
</evidence>
<dbReference type="Gene3D" id="3.30.450.20">
    <property type="entry name" value="PAS domain"/>
    <property type="match status" value="2"/>
</dbReference>
<dbReference type="InterPro" id="IPR050351">
    <property type="entry name" value="BphY/WalK/GraS-like"/>
</dbReference>
<dbReference type="Proteomes" id="UP000251545">
    <property type="component" value="Unassembled WGS sequence"/>
</dbReference>
<dbReference type="InterPro" id="IPR005467">
    <property type="entry name" value="His_kinase_dom"/>
</dbReference>
<sequence length="618" mass="70566">MQAPITKEELFKIEKSKLLTALDQNLTISITDKFGRITYANDSFCKLIGVKAQNIVGETNHLLKSRLHKDELYKNLWQTILKSQPWKGVLYHKLSANKVLWLHTTITPFKDENGAETKYLAVYNNITDYCNIKFSDNVKEVKQKALLKKISGSILPINDRGKIINATDEFYEDEHHLISGAYIFDFIDTEYHAGIKSVIKKVFAKGKPSQYQFKTHFKNENKALYILEIYPVFNASNNVVFANVSIQKQAVDLEIISELKGIETKYSSIFQSINVGIIVVTDSKGNIIEWNKGAEAAFCYSESEVLGKSLTILMSEKRTKHSVKKLLRVKDKLHQTNEGETIEMIGLKKNGEEFPVQFAVSSWYCEKERYYCAIMLDISKRKHLENKLKQKTKDLELFLYRSSHDLKAPLTSAEGLLNLIKEEKNEERIMFLIDMLSSSLKTGKLLLDGLAFTSSISKKKRQVSKIDFKTKIDKIIDTLRGLENFNAINFDIKTQQNTPFYSNKELLQSVFQNLIQNAINYSKPKSENFIPTIKIHVAQQPNEVHISVSDNGFGISKLYLNKIFELYYRSPNQDVQGTGLGLYIVKSIVEDLNGKITVSSKLHHGTTFNVIIPNTPKP</sequence>
<dbReference type="GO" id="GO:0007234">
    <property type="term" value="P:osmosensory signaling via phosphorelay pathway"/>
    <property type="evidence" value="ECO:0007669"/>
    <property type="project" value="TreeGrafter"/>
</dbReference>
<feature type="domain" description="PAS" evidence="14">
    <location>
        <begin position="278"/>
        <end position="340"/>
    </location>
</feature>
<dbReference type="PRINTS" id="PR00344">
    <property type="entry name" value="BCTRLSENSOR"/>
</dbReference>
<keyword evidence="6" id="KW-0812">Transmembrane</keyword>
<dbReference type="Pfam" id="PF02518">
    <property type="entry name" value="HATPase_c"/>
    <property type="match status" value="1"/>
</dbReference>
<dbReference type="GO" id="GO:0006355">
    <property type="term" value="P:regulation of DNA-templated transcription"/>
    <property type="evidence" value="ECO:0007669"/>
    <property type="project" value="InterPro"/>
</dbReference>
<evidence type="ECO:0000256" key="5">
    <source>
        <dbReference type="ARBA" id="ARBA00022679"/>
    </source>
</evidence>
<evidence type="ECO:0000256" key="10">
    <source>
        <dbReference type="ARBA" id="ARBA00022989"/>
    </source>
</evidence>
<dbReference type="GO" id="GO:0000155">
    <property type="term" value="F:phosphorelay sensor kinase activity"/>
    <property type="evidence" value="ECO:0007669"/>
    <property type="project" value="InterPro"/>
</dbReference>
<keyword evidence="9" id="KW-0067">ATP-binding</keyword>
<dbReference type="SMART" id="SM00086">
    <property type="entry name" value="PAC"/>
    <property type="match status" value="2"/>
</dbReference>
<keyword evidence="4" id="KW-0597">Phosphoprotein</keyword>
<dbReference type="Pfam" id="PF00989">
    <property type="entry name" value="PAS"/>
    <property type="match status" value="1"/>
</dbReference>